<dbReference type="EMBL" id="QGKY02000164">
    <property type="protein sequence ID" value="KAF2594465.1"/>
    <property type="molecule type" value="Genomic_DNA"/>
</dbReference>
<gene>
    <name evidence="2" type="ORF">F2Q70_00044473</name>
</gene>
<evidence type="ECO:0000313" key="2">
    <source>
        <dbReference type="EMBL" id="KAF2594465.1"/>
    </source>
</evidence>
<feature type="transmembrane region" description="Helical" evidence="1">
    <location>
        <begin position="56"/>
        <end position="81"/>
    </location>
</feature>
<accession>A0A8S9KJ36</accession>
<keyword evidence="1" id="KW-1133">Transmembrane helix</keyword>
<comment type="caution">
    <text evidence="2">The sequence shown here is derived from an EMBL/GenBank/DDBJ whole genome shotgun (WGS) entry which is preliminary data.</text>
</comment>
<proteinExistence type="predicted"/>
<dbReference type="AlphaFoldDB" id="A0A8S9KJ36"/>
<organism evidence="2">
    <name type="scientific">Brassica cretica</name>
    <name type="common">Mustard</name>
    <dbReference type="NCBI Taxonomy" id="69181"/>
    <lineage>
        <taxon>Eukaryota</taxon>
        <taxon>Viridiplantae</taxon>
        <taxon>Streptophyta</taxon>
        <taxon>Embryophyta</taxon>
        <taxon>Tracheophyta</taxon>
        <taxon>Spermatophyta</taxon>
        <taxon>Magnoliopsida</taxon>
        <taxon>eudicotyledons</taxon>
        <taxon>Gunneridae</taxon>
        <taxon>Pentapetalae</taxon>
        <taxon>rosids</taxon>
        <taxon>malvids</taxon>
        <taxon>Brassicales</taxon>
        <taxon>Brassicaceae</taxon>
        <taxon>Brassiceae</taxon>
        <taxon>Brassica</taxon>
    </lineage>
</organism>
<sequence length="84" mass="9180">MLLFRTPRLTLSASENLASLLLPVCSFFKGSGSRGPMNVGRHVTLSGSGFRFSPINVGLVCFLFLLFWYVSHALQFSIAIISPS</sequence>
<keyword evidence="1" id="KW-0472">Membrane</keyword>
<name>A0A8S9KJ36_BRACR</name>
<protein>
    <submittedName>
        <fullName evidence="2">Uncharacterized protein</fullName>
    </submittedName>
</protein>
<reference evidence="2" key="1">
    <citation type="submission" date="2019-12" db="EMBL/GenBank/DDBJ databases">
        <title>Genome sequencing and annotation of Brassica cretica.</title>
        <authorList>
            <person name="Studholme D.J."/>
            <person name="Sarris P.F."/>
        </authorList>
    </citation>
    <scope>NUCLEOTIDE SEQUENCE</scope>
    <source>
        <strain evidence="2">PFS-102/07</strain>
        <tissue evidence="2">Leaf</tissue>
    </source>
</reference>
<evidence type="ECO:0000256" key="1">
    <source>
        <dbReference type="SAM" id="Phobius"/>
    </source>
</evidence>
<keyword evidence="1" id="KW-0812">Transmembrane</keyword>